<organism evidence="2 3">
    <name type="scientific">Spodoptera exigua</name>
    <name type="common">Beet armyworm</name>
    <name type="synonym">Noctua fulgens</name>
    <dbReference type="NCBI Taxonomy" id="7107"/>
    <lineage>
        <taxon>Eukaryota</taxon>
        <taxon>Metazoa</taxon>
        <taxon>Ecdysozoa</taxon>
        <taxon>Arthropoda</taxon>
        <taxon>Hexapoda</taxon>
        <taxon>Insecta</taxon>
        <taxon>Pterygota</taxon>
        <taxon>Neoptera</taxon>
        <taxon>Endopterygota</taxon>
        <taxon>Lepidoptera</taxon>
        <taxon>Glossata</taxon>
        <taxon>Ditrysia</taxon>
        <taxon>Noctuoidea</taxon>
        <taxon>Noctuidae</taxon>
        <taxon>Amphipyrinae</taxon>
        <taxon>Spodoptera</taxon>
    </lineage>
</organism>
<gene>
    <name evidence="2" type="ORF">HF086_009654</name>
</gene>
<evidence type="ECO:0000313" key="3">
    <source>
        <dbReference type="Proteomes" id="UP000814243"/>
    </source>
</evidence>
<evidence type="ECO:0000256" key="1">
    <source>
        <dbReference type="SAM" id="MobiDB-lite"/>
    </source>
</evidence>
<name>A0A922SLJ4_SPOEX</name>
<dbReference type="AlphaFoldDB" id="A0A922SLJ4"/>
<sequence>MVSKSPVQMQEASQGEGDGGTKSTQSVIVIAPTSGSSRPSEGRETLWLRGVIVTSAQPLRHPDVRVLRPAALAGRVQQPARVVVPPARGLPAAVLWVPAAAGPRLVEVPTALS</sequence>
<reference evidence="2" key="1">
    <citation type="journal article" date="2021" name="G3 (Bethesda)">
        <title>Genome and transcriptome analysis of the beet armyworm Spodoptera exigua reveals targets for pest control. .</title>
        <authorList>
            <person name="Simon S."/>
            <person name="Breeschoten T."/>
            <person name="Jansen H.J."/>
            <person name="Dirks R.P."/>
            <person name="Schranz M.E."/>
            <person name="Ros V.I.D."/>
        </authorList>
    </citation>
    <scope>NUCLEOTIDE SEQUENCE</scope>
    <source>
        <strain evidence="2">TB_SE_WUR_2020</strain>
    </source>
</reference>
<evidence type="ECO:0000313" key="2">
    <source>
        <dbReference type="EMBL" id="KAH9642290.1"/>
    </source>
</evidence>
<feature type="compositionally biased region" description="Polar residues" evidence="1">
    <location>
        <begin position="1"/>
        <end position="13"/>
    </location>
</feature>
<proteinExistence type="predicted"/>
<dbReference type="Proteomes" id="UP000814243">
    <property type="component" value="Unassembled WGS sequence"/>
</dbReference>
<dbReference type="EMBL" id="JACEFF010000192">
    <property type="protein sequence ID" value="KAH9642290.1"/>
    <property type="molecule type" value="Genomic_DNA"/>
</dbReference>
<protein>
    <submittedName>
        <fullName evidence="2">Uncharacterized protein</fullName>
    </submittedName>
</protein>
<feature type="region of interest" description="Disordered" evidence="1">
    <location>
        <begin position="1"/>
        <end position="26"/>
    </location>
</feature>
<accession>A0A922SLJ4</accession>
<comment type="caution">
    <text evidence="2">The sequence shown here is derived from an EMBL/GenBank/DDBJ whole genome shotgun (WGS) entry which is preliminary data.</text>
</comment>